<dbReference type="OrthoDB" id="514788at2759"/>
<dbReference type="Proteomes" id="UP000054558">
    <property type="component" value="Unassembled WGS sequence"/>
</dbReference>
<dbReference type="InterPro" id="IPR002921">
    <property type="entry name" value="Fungal_lipase-type"/>
</dbReference>
<organism evidence="3 4">
    <name type="scientific">Klebsormidium nitens</name>
    <name type="common">Green alga</name>
    <name type="synonym">Ulothrix nitens</name>
    <dbReference type="NCBI Taxonomy" id="105231"/>
    <lineage>
        <taxon>Eukaryota</taxon>
        <taxon>Viridiplantae</taxon>
        <taxon>Streptophyta</taxon>
        <taxon>Klebsormidiophyceae</taxon>
        <taxon>Klebsormidiales</taxon>
        <taxon>Klebsormidiaceae</taxon>
        <taxon>Klebsormidium</taxon>
    </lineage>
</organism>
<dbReference type="GO" id="GO:0006629">
    <property type="term" value="P:lipid metabolic process"/>
    <property type="evidence" value="ECO:0007669"/>
    <property type="project" value="InterPro"/>
</dbReference>
<evidence type="ECO:0000256" key="1">
    <source>
        <dbReference type="SAM" id="SignalP"/>
    </source>
</evidence>
<evidence type="ECO:0000313" key="4">
    <source>
        <dbReference type="Proteomes" id="UP000054558"/>
    </source>
</evidence>
<dbReference type="CDD" id="cd00519">
    <property type="entry name" value="Lipase_3"/>
    <property type="match status" value="1"/>
</dbReference>
<keyword evidence="1" id="KW-0732">Signal</keyword>
<accession>A0A1Y1I5A2</accession>
<proteinExistence type="predicted"/>
<dbReference type="Gene3D" id="3.40.50.1820">
    <property type="entry name" value="alpha/beta hydrolase"/>
    <property type="match status" value="1"/>
</dbReference>
<protein>
    <recommendedName>
        <fullName evidence="2">Fungal lipase-type domain-containing protein</fullName>
    </recommendedName>
</protein>
<feature type="domain" description="Fungal lipase-type" evidence="2">
    <location>
        <begin position="181"/>
        <end position="337"/>
    </location>
</feature>
<feature type="chain" id="PRO_5011987924" description="Fungal lipase-type domain-containing protein" evidence="1">
    <location>
        <begin position="42"/>
        <end position="395"/>
    </location>
</feature>
<dbReference type="Pfam" id="PF01764">
    <property type="entry name" value="Lipase_3"/>
    <property type="match status" value="1"/>
</dbReference>
<dbReference type="AlphaFoldDB" id="A0A1Y1I5A2"/>
<dbReference type="PANTHER" id="PTHR45856:SF24">
    <property type="entry name" value="FUNGAL LIPASE-LIKE DOMAIN-CONTAINING PROTEIN"/>
    <property type="match status" value="1"/>
</dbReference>
<reference evidence="3 4" key="1">
    <citation type="journal article" date="2014" name="Nat. Commun.">
        <title>Klebsormidium flaccidum genome reveals primary factors for plant terrestrial adaptation.</title>
        <authorList>
            <person name="Hori K."/>
            <person name="Maruyama F."/>
            <person name="Fujisawa T."/>
            <person name="Togashi T."/>
            <person name="Yamamoto N."/>
            <person name="Seo M."/>
            <person name="Sato S."/>
            <person name="Yamada T."/>
            <person name="Mori H."/>
            <person name="Tajima N."/>
            <person name="Moriyama T."/>
            <person name="Ikeuchi M."/>
            <person name="Watanabe M."/>
            <person name="Wada H."/>
            <person name="Kobayashi K."/>
            <person name="Saito M."/>
            <person name="Masuda T."/>
            <person name="Sasaki-Sekimoto Y."/>
            <person name="Mashiguchi K."/>
            <person name="Awai K."/>
            <person name="Shimojima M."/>
            <person name="Masuda S."/>
            <person name="Iwai M."/>
            <person name="Nobusawa T."/>
            <person name="Narise T."/>
            <person name="Kondo S."/>
            <person name="Saito H."/>
            <person name="Sato R."/>
            <person name="Murakawa M."/>
            <person name="Ihara Y."/>
            <person name="Oshima-Yamada Y."/>
            <person name="Ohtaka K."/>
            <person name="Satoh M."/>
            <person name="Sonobe K."/>
            <person name="Ishii M."/>
            <person name="Ohtani R."/>
            <person name="Kanamori-Sato M."/>
            <person name="Honoki R."/>
            <person name="Miyazaki D."/>
            <person name="Mochizuki H."/>
            <person name="Umetsu J."/>
            <person name="Higashi K."/>
            <person name="Shibata D."/>
            <person name="Kamiya Y."/>
            <person name="Sato N."/>
            <person name="Nakamura Y."/>
            <person name="Tabata S."/>
            <person name="Ida S."/>
            <person name="Kurokawa K."/>
            <person name="Ohta H."/>
        </authorList>
    </citation>
    <scope>NUCLEOTIDE SEQUENCE [LARGE SCALE GENOMIC DNA]</scope>
    <source>
        <strain evidence="3 4">NIES-2285</strain>
    </source>
</reference>
<dbReference type="InterPro" id="IPR029058">
    <property type="entry name" value="AB_hydrolase_fold"/>
</dbReference>
<dbReference type="EMBL" id="DF237116">
    <property type="protein sequence ID" value="GAQ83897.1"/>
    <property type="molecule type" value="Genomic_DNA"/>
</dbReference>
<gene>
    <name evidence="3" type="ORF">KFL_001670080</name>
</gene>
<dbReference type="PANTHER" id="PTHR45856">
    <property type="entry name" value="ALPHA/BETA-HYDROLASES SUPERFAMILY PROTEIN"/>
    <property type="match status" value="1"/>
</dbReference>
<keyword evidence="4" id="KW-1185">Reference proteome</keyword>
<dbReference type="InterPro" id="IPR051218">
    <property type="entry name" value="Sec_MonoDiacylglyc_Lipase"/>
</dbReference>
<dbReference type="SUPFAM" id="SSF53474">
    <property type="entry name" value="alpha/beta-Hydrolases"/>
    <property type="match status" value="1"/>
</dbReference>
<name>A0A1Y1I5A2_KLENI</name>
<evidence type="ECO:0000313" key="3">
    <source>
        <dbReference type="EMBL" id="GAQ83897.1"/>
    </source>
</evidence>
<feature type="signal peptide" evidence="1">
    <location>
        <begin position="1"/>
        <end position="41"/>
    </location>
</feature>
<sequence>MPSLSSPQRSGVRRRNNVVSRAYLLLATSVLLAAGASEVEGATVRKLLQLPLLGGLIPSQADTPAGEQQARVTSFLSQNSSSNVAASLPPAILQQIAASAGLGALSLPLLGSVPVGSTDPSVKAVVAGLRDPEQLMRAAYEDLPRGPGVTTVSVGEGLPASIYDTQVYTVAFEDPSFIGFIFRGTDVDSQLGFIDVITDFGNFLMRPYTYADCPGGCQVHAGFLAAFSAVTGGSGDPATDICASMVATYQAAHGSNATLESVTKVFNAGHSLGGALATLGAIWAGEQFPQADVSMINAGAPRVGNPAFVGFFDGRIALGRRYRMVNNQDVVPSIPTALQGYLQTCLANGTIFFARDSITGYVQAKSGDRPLYYTGSITDHLNPGYISAIDFVLSH</sequence>
<evidence type="ECO:0000259" key="2">
    <source>
        <dbReference type="Pfam" id="PF01764"/>
    </source>
</evidence>